<gene>
    <name evidence="2" type="ORF">ACFSCS_02735</name>
</gene>
<accession>A0ABW4RS82</accession>
<dbReference type="InterPro" id="IPR001763">
    <property type="entry name" value="Rhodanese-like_dom"/>
</dbReference>
<dbReference type="InterPro" id="IPR036873">
    <property type="entry name" value="Rhodanese-like_dom_sf"/>
</dbReference>
<dbReference type="InterPro" id="IPR050229">
    <property type="entry name" value="GlpE_sulfurtransferase"/>
</dbReference>
<organism evidence="2 3">
    <name type="scientific">Luteococcus peritonei</name>
    <dbReference type="NCBI Taxonomy" id="88874"/>
    <lineage>
        <taxon>Bacteria</taxon>
        <taxon>Bacillati</taxon>
        <taxon>Actinomycetota</taxon>
        <taxon>Actinomycetes</taxon>
        <taxon>Propionibacteriales</taxon>
        <taxon>Propionibacteriaceae</taxon>
        <taxon>Luteococcus</taxon>
    </lineage>
</organism>
<feature type="domain" description="Rhodanese" evidence="1">
    <location>
        <begin position="39"/>
        <end position="89"/>
    </location>
</feature>
<dbReference type="Gene3D" id="3.40.250.10">
    <property type="entry name" value="Rhodanese-like domain"/>
    <property type="match status" value="1"/>
</dbReference>
<protein>
    <submittedName>
        <fullName evidence="2">Rhodanese-like domain-containing protein</fullName>
    </submittedName>
</protein>
<dbReference type="PANTHER" id="PTHR43031">
    <property type="entry name" value="FAD-DEPENDENT OXIDOREDUCTASE"/>
    <property type="match status" value="1"/>
</dbReference>
<keyword evidence="3" id="KW-1185">Reference proteome</keyword>
<dbReference type="Proteomes" id="UP001597326">
    <property type="component" value="Unassembled WGS sequence"/>
</dbReference>
<dbReference type="RefSeq" id="WP_343872122.1">
    <property type="nucleotide sequence ID" value="NZ_BAAAIX010000005.1"/>
</dbReference>
<dbReference type="SUPFAM" id="SSF52821">
    <property type="entry name" value="Rhodanese/Cell cycle control phosphatase"/>
    <property type="match status" value="1"/>
</dbReference>
<dbReference type="EMBL" id="JBHUFZ010000006">
    <property type="protein sequence ID" value="MFD1889101.1"/>
    <property type="molecule type" value="Genomic_DNA"/>
</dbReference>
<reference evidence="3" key="1">
    <citation type="journal article" date="2019" name="Int. J. Syst. Evol. Microbiol.">
        <title>The Global Catalogue of Microorganisms (GCM) 10K type strain sequencing project: providing services to taxonomists for standard genome sequencing and annotation.</title>
        <authorList>
            <consortium name="The Broad Institute Genomics Platform"/>
            <consortium name="The Broad Institute Genome Sequencing Center for Infectious Disease"/>
            <person name="Wu L."/>
            <person name="Ma J."/>
        </authorList>
    </citation>
    <scope>NUCLEOTIDE SEQUENCE [LARGE SCALE GENOMIC DNA]</scope>
    <source>
        <strain evidence="3">CAIM 431</strain>
    </source>
</reference>
<name>A0ABW4RS82_9ACTN</name>
<proteinExistence type="predicted"/>
<dbReference type="PANTHER" id="PTHR43031:SF1">
    <property type="entry name" value="PYRIDINE NUCLEOTIDE-DISULPHIDE OXIDOREDUCTASE"/>
    <property type="match status" value="1"/>
</dbReference>
<evidence type="ECO:0000259" key="1">
    <source>
        <dbReference type="PROSITE" id="PS50206"/>
    </source>
</evidence>
<sequence length="89" mass="9730">MPPPFGSAKDPMNMLGFADENLHTATSLTHQWHQLAQAQDSVAVLLDVHSRAEFAAGAIPGAINMPVDELRQRIDEVRELAPGHELIVH</sequence>
<comment type="caution">
    <text evidence="2">The sequence shown here is derived from an EMBL/GenBank/DDBJ whole genome shotgun (WGS) entry which is preliminary data.</text>
</comment>
<evidence type="ECO:0000313" key="3">
    <source>
        <dbReference type="Proteomes" id="UP001597326"/>
    </source>
</evidence>
<dbReference type="Pfam" id="PF00581">
    <property type="entry name" value="Rhodanese"/>
    <property type="match status" value="1"/>
</dbReference>
<dbReference type="PROSITE" id="PS50206">
    <property type="entry name" value="RHODANESE_3"/>
    <property type="match status" value="1"/>
</dbReference>
<evidence type="ECO:0000313" key="2">
    <source>
        <dbReference type="EMBL" id="MFD1889101.1"/>
    </source>
</evidence>